<reference evidence="15" key="2">
    <citation type="submission" date="2025-08" db="UniProtKB">
        <authorList>
            <consortium name="Ensembl"/>
        </authorList>
    </citation>
    <scope>IDENTIFICATION</scope>
</reference>
<dbReference type="EC" id="3.4.21.36" evidence="12"/>
<evidence type="ECO:0000259" key="14">
    <source>
        <dbReference type="PROSITE" id="PS50240"/>
    </source>
</evidence>
<dbReference type="SMART" id="SM00020">
    <property type="entry name" value="Tryp_SPc"/>
    <property type="match status" value="1"/>
</dbReference>
<dbReference type="InterPro" id="IPR018114">
    <property type="entry name" value="TRYPSIN_HIS"/>
</dbReference>
<dbReference type="SUPFAM" id="SSF50494">
    <property type="entry name" value="Trypsin-like serine proteases"/>
    <property type="match status" value="1"/>
</dbReference>
<organism evidence="15 16">
    <name type="scientific">Pygocentrus nattereri</name>
    <name type="common">Red-bellied piranha</name>
    <dbReference type="NCBI Taxonomy" id="42514"/>
    <lineage>
        <taxon>Eukaryota</taxon>
        <taxon>Metazoa</taxon>
        <taxon>Chordata</taxon>
        <taxon>Craniata</taxon>
        <taxon>Vertebrata</taxon>
        <taxon>Euteleostomi</taxon>
        <taxon>Actinopterygii</taxon>
        <taxon>Neopterygii</taxon>
        <taxon>Teleostei</taxon>
        <taxon>Ostariophysi</taxon>
        <taxon>Characiformes</taxon>
        <taxon>Characoidei</taxon>
        <taxon>Pygocentrus</taxon>
    </lineage>
</organism>
<keyword evidence="5" id="KW-0479">Metal-binding</keyword>
<dbReference type="PROSITE" id="PS00134">
    <property type="entry name" value="TRYPSIN_HIS"/>
    <property type="match status" value="1"/>
</dbReference>
<evidence type="ECO:0000256" key="8">
    <source>
        <dbReference type="ARBA" id="ARBA00022825"/>
    </source>
</evidence>
<evidence type="ECO:0000256" key="13">
    <source>
        <dbReference type="SAM" id="SignalP"/>
    </source>
</evidence>
<dbReference type="AlphaFoldDB" id="A0A3B4C5X9"/>
<proteinExistence type="predicted"/>
<keyword evidence="4" id="KW-0645">Protease</keyword>
<evidence type="ECO:0000313" key="15">
    <source>
        <dbReference type="Ensembl" id="ENSPNAP00000007113.1"/>
    </source>
</evidence>
<keyword evidence="3" id="KW-0964">Secreted</keyword>
<dbReference type="InterPro" id="IPR001314">
    <property type="entry name" value="Peptidase_S1A"/>
</dbReference>
<evidence type="ECO:0000256" key="7">
    <source>
        <dbReference type="ARBA" id="ARBA00022801"/>
    </source>
</evidence>
<accession>A0A3B4C5X9</accession>
<reference evidence="15" key="3">
    <citation type="submission" date="2025-09" db="UniProtKB">
        <authorList>
            <consortium name="Ensembl"/>
        </authorList>
    </citation>
    <scope>IDENTIFICATION</scope>
</reference>
<feature type="domain" description="Peptidase S1" evidence="14">
    <location>
        <begin position="24"/>
        <end position="256"/>
    </location>
</feature>
<dbReference type="PROSITE" id="PS50240">
    <property type="entry name" value="TRYPSIN_DOM"/>
    <property type="match status" value="1"/>
</dbReference>
<dbReference type="GO" id="GO:0005615">
    <property type="term" value="C:extracellular space"/>
    <property type="evidence" value="ECO:0007669"/>
    <property type="project" value="TreeGrafter"/>
</dbReference>
<protein>
    <recommendedName>
        <fullName evidence="12">pancreatic elastase</fullName>
        <ecNumber evidence="12">3.4.21.36</ecNumber>
    </recommendedName>
</protein>
<keyword evidence="10" id="KW-1015">Disulfide bond</keyword>
<dbReference type="OMA" id="PASICIT"/>
<keyword evidence="9" id="KW-0106">Calcium</keyword>
<dbReference type="STRING" id="42514.ENSPNAP00000007113"/>
<keyword evidence="7" id="KW-0378">Hydrolase</keyword>
<evidence type="ECO:0000256" key="12">
    <source>
        <dbReference type="ARBA" id="ARBA00039015"/>
    </source>
</evidence>
<evidence type="ECO:0000256" key="3">
    <source>
        <dbReference type="ARBA" id="ARBA00022525"/>
    </source>
</evidence>
<dbReference type="Proteomes" id="UP001501920">
    <property type="component" value="Chromosome 23"/>
</dbReference>
<dbReference type="PRINTS" id="PR00722">
    <property type="entry name" value="CHYMOTRYPSIN"/>
</dbReference>
<keyword evidence="8" id="KW-0720">Serine protease</keyword>
<dbReference type="Gene3D" id="2.40.10.10">
    <property type="entry name" value="Trypsin-like serine proteases"/>
    <property type="match status" value="2"/>
</dbReference>
<feature type="chain" id="PRO_5017348938" description="pancreatic elastase" evidence="13">
    <location>
        <begin position="17"/>
        <end position="268"/>
    </location>
</feature>
<evidence type="ECO:0000256" key="11">
    <source>
        <dbReference type="ARBA" id="ARBA00036864"/>
    </source>
</evidence>
<dbReference type="InterPro" id="IPR043504">
    <property type="entry name" value="Peptidase_S1_PA_chymotrypsin"/>
</dbReference>
<comment type="catalytic activity">
    <reaction evidence="11">
        <text>Hydrolysis of proteins, including elastin. Preferential cleavage: Ala-|-Xaa.</text>
        <dbReference type="EC" id="3.4.21.36"/>
    </reaction>
</comment>
<dbReference type="InterPro" id="IPR001254">
    <property type="entry name" value="Trypsin_dom"/>
</dbReference>
<keyword evidence="16" id="KW-1185">Reference proteome</keyword>
<dbReference type="PANTHER" id="PTHR24257:SF0">
    <property type="entry name" value="CHYMOTRYPSIN-LIKE ELASTASE FAMILY MEMBER 1"/>
    <property type="match status" value="1"/>
</dbReference>
<comment type="cofactor">
    <cofactor evidence="1">
        <name>Ca(2+)</name>
        <dbReference type="ChEBI" id="CHEBI:29108"/>
    </cofactor>
</comment>
<dbReference type="CDD" id="cd00190">
    <property type="entry name" value="Tryp_SPc"/>
    <property type="match status" value="1"/>
</dbReference>
<dbReference type="Ensembl" id="ENSPNAT00000002385.2">
    <property type="protein sequence ID" value="ENSPNAP00000007113.1"/>
    <property type="gene ID" value="ENSPNAG00000013019.2"/>
</dbReference>
<evidence type="ECO:0000256" key="9">
    <source>
        <dbReference type="ARBA" id="ARBA00022837"/>
    </source>
</evidence>
<dbReference type="InterPro" id="IPR009003">
    <property type="entry name" value="Peptidase_S1_PA"/>
</dbReference>
<evidence type="ECO:0000313" key="16">
    <source>
        <dbReference type="Proteomes" id="UP001501920"/>
    </source>
</evidence>
<evidence type="ECO:0000256" key="6">
    <source>
        <dbReference type="ARBA" id="ARBA00022729"/>
    </source>
</evidence>
<sequence>MLRIFYLTTFAALVTAEPQLQSRVVGGEVAKPNFWPWQASLQALEGSHYRHICGGVLIKKQWVLTAAHCFDNDNVSLVVLGDHDLTKIEGREQLHKVKRTYIHPAWDKNQGNDIALILLSTEATLNSYVKVATLPPSDQMPSAKWTCYITGWGRTQTFGPLSDVLKQAILPIVDTPLCRSSYQPEGISVKDNMICAGGGVNYGCIGDSGGPLNCLVGTNYVVHGLTSFGSFASYIKKPTVFTRVSAFIPWVQCVIKGKRQLCFECLNL</sequence>
<comment type="subcellular location">
    <subcellularLocation>
        <location evidence="2">Secreted</location>
    </subcellularLocation>
</comment>
<evidence type="ECO:0000256" key="4">
    <source>
        <dbReference type="ARBA" id="ARBA00022670"/>
    </source>
</evidence>
<dbReference type="PANTHER" id="PTHR24257">
    <property type="entry name" value="CHYMOTRYPSIN-LIKE ELASTASE FAMILY MEMBER"/>
    <property type="match status" value="1"/>
</dbReference>
<dbReference type="GO" id="GO:0004252">
    <property type="term" value="F:serine-type endopeptidase activity"/>
    <property type="evidence" value="ECO:0007669"/>
    <property type="project" value="UniProtKB-EC"/>
</dbReference>
<dbReference type="Pfam" id="PF00089">
    <property type="entry name" value="Trypsin"/>
    <property type="match status" value="1"/>
</dbReference>
<feature type="signal peptide" evidence="13">
    <location>
        <begin position="1"/>
        <end position="16"/>
    </location>
</feature>
<dbReference type="GO" id="GO:0046872">
    <property type="term" value="F:metal ion binding"/>
    <property type="evidence" value="ECO:0007669"/>
    <property type="project" value="UniProtKB-KW"/>
</dbReference>
<dbReference type="GeneTree" id="ENSGT01030000234528"/>
<name>A0A3B4C5X9_PYGNA</name>
<evidence type="ECO:0000256" key="10">
    <source>
        <dbReference type="ARBA" id="ARBA00023157"/>
    </source>
</evidence>
<keyword evidence="6 13" id="KW-0732">Signal</keyword>
<dbReference type="FunFam" id="2.40.10.10:FF:000120">
    <property type="entry name" value="Putative serine protease"/>
    <property type="match status" value="1"/>
</dbReference>
<dbReference type="InterPro" id="IPR050850">
    <property type="entry name" value="Peptidase_S1_Elastase_sf"/>
</dbReference>
<evidence type="ECO:0000256" key="1">
    <source>
        <dbReference type="ARBA" id="ARBA00001913"/>
    </source>
</evidence>
<dbReference type="GO" id="GO:0006508">
    <property type="term" value="P:proteolysis"/>
    <property type="evidence" value="ECO:0007669"/>
    <property type="project" value="UniProtKB-KW"/>
</dbReference>
<evidence type="ECO:0000256" key="2">
    <source>
        <dbReference type="ARBA" id="ARBA00004613"/>
    </source>
</evidence>
<evidence type="ECO:0000256" key="5">
    <source>
        <dbReference type="ARBA" id="ARBA00022723"/>
    </source>
</evidence>
<reference evidence="15 16" key="1">
    <citation type="submission" date="2020-10" db="EMBL/GenBank/DDBJ databases">
        <title>Pygocentrus nattereri (red-bellied piranha) genome, fPygNat1, primary haplotype.</title>
        <authorList>
            <person name="Myers G."/>
            <person name="Meyer A."/>
            <person name="Karagic N."/>
            <person name="Pippel M."/>
            <person name="Winkler S."/>
            <person name="Tracey A."/>
            <person name="Wood J."/>
            <person name="Formenti G."/>
            <person name="Howe K."/>
            <person name="Fedrigo O."/>
            <person name="Jarvis E.D."/>
        </authorList>
    </citation>
    <scope>NUCLEOTIDE SEQUENCE [LARGE SCALE GENOMIC DNA]</scope>
</reference>